<evidence type="ECO:0000256" key="9">
    <source>
        <dbReference type="ARBA" id="ARBA00022946"/>
    </source>
</evidence>
<dbReference type="Gene3D" id="1.20.58.100">
    <property type="entry name" value="Fumarate reductase/succinate dehydrogenase flavoprotein-like, C-terminal domain"/>
    <property type="match status" value="1"/>
</dbReference>
<feature type="binding site" evidence="18">
    <location>
        <begin position="81"/>
        <end position="96"/>
    </location>
    <ligand>
        <name>FAD</name>
        <dbReference type="ChEBI" id="CHEBI:57692"/>
    </ligand>
</feature>
<dbReference type="NCBIfam" id="TIGR01812">
    <property type="entry name" value="sdhA_frdA_Gneg"/>
    <property type="match status" value="1"/>
</dbReference>
<dbReference type="PANTHER" id="PTHR11632:SF51">
    <property type="entry name" value="SUCCINATE DEHYDROGENASE [UBIQUINONE] FLAVOPROTEIN SUBUNIT, MITOCHONDRIAL"/>
    <property type="match status" value="1"/>
</dbReference>
<evidence type="ECO:0000256" key="13">
    <source>
        <dbReference type="ARBA" id="ARBA00023136"/>
    </source>
</evidence>
<dbReference type="PIRSF" id="PIRSF000171">
    <property type="entry name" value="SDHA_APRA_LASPO"/>
    <property type="match status" value="1"/>
</dbReference>
<dbReference type="Pfam" id="PF00890">
    <property type="entry name" value="FAD_binding_2"/>
    <property type="match status" value="1"/>
</dbReference>
<feature type="binding site" evidence="17">
    <location>
        <position position="286"/>
    </location>
    <ligand>
        <name>substrate</name>
    </ligand>
</feature>
<dbReference type="FunFam" id="1.20.58.100:FF:000001">
    <property type="entry name" value="Succinate dehydrogenase flavoprotein subunit (SdhA)"/>
    <property type="match status" value="1"/>
</dbReference>
<dbReference type="FunFam" id="3.90.700.10:FF:000001">
    <property type="entry name" value="Mitochondrial succinate dehydrogenase flavoprotein subunit"/>
    <property type="match status" value="1"/>
</dbReference>
<dbReference type="NCBIfam" id="TIGR01816">
    <property type="entry name" value="sdhA_forward"/>
    <property type="match status" value="1"/>
</dbReference>
<dbReference type="PANTHER" id="PTHR11632">
    <property type="entry name" value="SUCCINATE DEHYDROGENASE 2 FLAVOPROTEIN SUBUNIT"/>
    <property type="match status" value="1"/>
</dbReference>
<keyword evidence="11 20" id="KW-0560">Oxidoreductase</keyword>
<feature type="domain" description="FAD-dependent oxidoreductase 2 FAD-binding" evidence="21">
    <location>
        <begin position="53"/>
        <end position="448"/>
    </location>
</feature>
<dbReference type="GO" id="GO:0005743">
    <property type="term" value="C:mitochondrial inner membrane"/>
    <property type="evidence" value="ECO:0007669"/>
    <property type="project" value="UniProtKB-SubCell"/>
</dbReference>
<keyword evidence="10 20" id="KW-0249">Electron transport</keyword>
<evidence type="ECO:0000259" key="22">
    <source>
        <dbReference type="Pfam" id="PF02910"/>
    </source>
</evidence>
<evidence type="ECO:0000259" key="21">
    <source>
        <dbReference type="Pfam" id="PF00890"/>
    </source>
</evidence>
<keyword evidence="8 18" id="KW-0274">FAD</keyword>
<feature type="binding site" evidence="17">
    <location>
        <position position="442"/>
    </location>
    <ligand>
        <name>substrate</name>
    </ligand>
</feature>
<dbReference type="GO" id="GO:0050660">
    <property type="term" value="F:flavin adenine dinucleotide binding"/>
    <property type="evidence" value="ECO:0007669"/>
    <property type="project" value="InterPro"/>
</dbReference>
<evidence type="ECO:0000256" key="4">
    <source>
        <dbReference type="ARBA" id="ARBA00022448"/>
    </source>
</evidence>
<evidence type="ECO:0000256" key="19">
    <source>
        <dbReference type="PIRSR" id="PIRSR611281-4"/>
    </source>
</evidence>
<dbReference type="InParanoid" id="A0A067PA05"/>
<evidence type="ECO:0000256" key="7">
    <source>
        <dbReference type="ARBA" id="ARBA00022792"/>
    </source>
</evidence>
<feature type="binding site" evidence="17">
    <location>
        <position position="397"/>
    </location>
    <ligand>
        <name>substrate</name>
    </ligand>
</feature>
<evidence type="ECO:0000256" key="17">
    <source>
        <dbReference type="PIRSR" id="PIRSR611281-2"/>
    </source>
</evidence>
<dbReference type="InterPro" id="IPR027477">
    <property type="entry name" value="Succ_DH/fumarate_Rdtase_cat_sf"/>
</dbReference>
<dbReference type="GO" id="GO:0008177">
    <property type="term" value="F:succinate dehydrogenase (quinone) activity"/>
    <property type="evidence" value="ECO:0007669"/>
    <property type="project" value="UniProtKB-EC"/>
</dbReference>
<dbReference type="Gene3D" id="3.50.50.60">
    <property type="entry name" value="FAD/NAD(P)-binding domain"/>
    <property type="match status" value="1"/>
</dbReference>
<dbReference type="SUPFAM" id="SSF56425">
    <property type="entry name" value="Succinate dehydrogenase/fumarate reductase flavoprotein, catalytic domain"/>
    <property type="match status" value="1"/>
</dbReference>
<dbReference type="FunFam" id="3.50.50.60:FF:000482">
    <property type="entry name" value="Succinate dehydrogenase complex, subunit A, flavoprotein (Fp)"/>
    <property type="match status" value="1"/>
</dbReference>
<protein>
    <recommendedName>
        <fullName evidence="20">Succinate dehydrogenase [ubiquinone] flavoprotein subunit, mitochondrial</fullName>
        <ecNumber evidence="20">1.3.5.1</ecNumber>
    </recommendedName>
</protein>
<dbReference type="Pfam" id="PF02910">
    <property type="entry name" value="Succ_DH_flav_C"/>
    <property type="match status" value="1"/>
</dbReference>
<keyword evidence="12" id="KW-0496">Mitochondrion</keyword>
<comment type="similarity">
    <text evidence="3 20">Belongs to the FAD-dependent oxidoreductase 2 family. FRD/SDH subfamily.</text>
</comment>
<evidence type="ECO:0000313" key="24">
    <source>
        <dbReference type="Proteomes" id="UP000027073"/>
    </source>
</evidence>
<dbReference type="InterPro" id="IPR037099">
    <property type="entry name" value="Fum_R/Succ_DH_flav-like_C_sf"/>
</dbReference>
<feature type="active site" description="Proton acceptor" evidence="16">
    <location>
        <position position="330"/>
    </location>
</feature>
<dbReference type="InterPro" id="IPR014006">
    <property type="entry name" value="Succ_Dhase_FrdA_Gneg"/>
</dbReference>
<evidence type="ECO:0000256" key="12">
    <source>
        <dbReference type="ARBA" id="ARBA00023128"/>
    </source>
</evidence>
<comment type="catalytic activity">
    <reaction evidence="14 20">
        <text>a quinone + succinate = fumarate + a quinol</text>
        <dbReference type="Rhea" id="RHEA:40523"/>
        <dbReference type="ChEBI" id="CHEBI:24646"/>
        <dbReference type="ChEBI" id="CHEBI:29806"/>
        <dbReference type="ChEBI" id="CHEBI:30031"/>
        <dbReference type="ChEBI" id="CHEBI:132124"/>
        <dbReference type="EC" id="1.3.5.1"/>
    </reaction>
</comment>
<dbReference type="InterPro" id="IPR030664">
    <property type="entry name" value="SdhA/FrdA/AprA"/>
</dbReference>
<sequence length="640" mass="70413">MFKRSLQRTLVRRQRAFHSSAPAHKVVATNPVKAEEVKSWSSGKYPLIEHEYDAIVVGAGGAGLRAAFGLAEAGFKTACITKLFPTRSHTVAAQGGINAALGNMTEDDWRWHMYDTVKGSDWLGDQDAIHYMCREAPNTVIELEHFGVPFSRTKEGKIYQRAFGGQSLKFGKGGQAYRCAAAADRTGHALLHTLYGQSLRHDTNFFIEYFALDLIMQDGECVGVIALNMEDGTLHRFRAHKTVLATGGYGRAYFSCTSAHTCSGDGNAMVARAGLPLQDLEFVQFHPTGIYGAGCLITEGSRGEGGYLLNSEGERFMERYAPTAKDLASRDVVSRSMTIEIREGRGVGPEKDHIYLQLSHLPAEVLHERLPGISETAAIFSGVDVTKEPIPVLPTVHYNMGGIPTKYTGEVLTVDAQGNDKVVPGLYAAGEAACVSVHGANRLGANSLLDIVVFGRACAHHIKDTLTPGKPHKAIPEEAGLETIEYLDAIRNADGPEPTAKIRLDMQKAMQSDAAVFRTQQTLDEGVVKVKEVYKNFVKNVGIKDRSMIWNSDLVETLELRNILQCAIQTITSAAARKESRGAHAREDFPDRDDENWMKHTLSFQRNPETPDVELSYRRVIDTTLDENECKAVPPFKRVY</sequence>
<dbReference type="PRINTS" id="PR00411">
    <property type="entry name" value="PNDRDTASEI"/>
</dbReference>
<dbReference type="OrthoDB" id="71672at2759"/>
<dbReference type="FunCoup" id="A0A067PA05">
    <property type="interactions" value="216"/>
</dbReference>
<dbReference type="Gene3D" id="3.90.700.10">
    <property type="entry name" value="Succinate dehydrogenase/fumarate reductase flavoprotein, catalytic domain"/>
    <property type="match status" value="1"/>
</dbReference>
<accession>A0A067PA05</accession>
<dbReference type="FunFam" id="4.10.80.40:FF:000002">
    <property type="entry name" value="Succinate dehydrogenase [ubiquinone] flavoprotein subunit, mitochondrial"/>
    <property type="match status" value="1"/>
</dbReference>
<feature type="modified residue" description="Tele-8alpha-FAD histidine" evidence="19">
    <location>
        <position position="89"/>
    </location>
</feature>
<evidence type="ECO:0000256" key="8">
    <source>
        <dbReference type="ARBA" id="ARBA00022827"/>
    </source>
</evidence>
<feature type="binding site" evidence="18">
    <location>
        <begin position="447"/>
        <end position="448"/>
    </location>
    <ligand>
        <name>FAD</name>
        <dbReference type="ChEBI" id="CHEBI:57692"/>
    </ligand>
</feature>
<dbReference type="GO" id="GO:0006121">
    <property type="term" value="P:mitochondrial electron transport, succinate to ubiquinone"/>
    <property type="evidence" value="ECO:0007669"/>
    <property type="project" value="TreeGrafter"/>
</dbReference>
<dbReference type="InterPro" id="IPR003952">
    <property type="entry name" value="FRD_SDH_FAD_BS"/>
</dbReference>
<organism evidence="23 24">
    <name type="scientific">Pleurotus ostreatus (strain PC15)</name>
    <name type="common">Oyster mushroom</name>
    <dbReference type="NCBI Taxonomy" id="1137138"/>
    <lineage>
        <taxon>Eukaryota</taxon>
        <taxon>Fungi</taxon>
        <taxon>Dikarya</taxon>
        <taxon>Basidiomycota</taxon>
        <taxon>Agaricomycotina</taxon>
        <taxon>Agaricomycetes</taxon>
        <taxon>Agaricomycetidae</taxon>
        <taxon>Agaricales</taxon>
        <taxon>Pleurotineae</taxon>
        <taxon>Pleurotaceae</taxon>
        <taxon>Pleurotus</taxon>
    </lineage>
</organism>
<keyword evidence="7" id="KW-0999">Mitochondrion inner membrane</keyword>
<keyword evidence="6 18" id="KW-0285">Flavoprotein</keyword>
<evidence type="ECO:0000256" key="18">
    <source>
        <dbReference type="PIRSR" id="PIRSR611281-3"/>
    </source>
</evidence>
<dbReference type="STRING" id="1137138.A0A067PA05"/>
<dbReference type="Gene3D" id="4.10.80.40">
    <property type="entry name" value="succinate dehydrogenase protein domain"/>
    <property type="match status" value="1"/>
</dbReference>
<proteinExistence type="inferred from homology"/>
<comment type="pathway">
    <text evidence="2 20">Carbohydrate metabolism; tricarboxylic acid cycle; fumarate from succinate (eukaryal route): step 1/1.</text>
</comment>
<evidence type="ECO:0000256" key="6">
    <source>
        <dbReference type="ARBA" id="ARBA00022630"/>
    </source>
</evidence>
<evidence type="ECO:0000256" key="11">
    <source>
        <dbReference type="ARBA" id="ARBA00023002"/>
    </source>
</evidence>
<dbReference type="EC" id="1.3.5.1" evidence="20"/>
<comment type="subcellular location">
    <subcellularLocation>
        <location evidence="1 20">Mitochondrion inner membrane</location>
        <topology evidence="1 20">Peripheral membrane protein</topology>
        <orientation evidence="1 20">Matrix side</orientation>
    </subcellularLocation>
</comment>
<dbReference type="PROSITE" id="PS00504">
    <property type="entry name" value="FRD_SDH_FAD_BINDING"/>
    <property type="match status" value="1"/>
</dbReference>
<evidence type="ECO:0000256" key="5">
    <source>
        <dbReference type="ARBA" id="ARBA00022532"/>
    </source>
</evidence>
<keyword evidence="9 20" id="KW-0809">Transit peptide</keyword>
<dbReference type="UniPathway" id="UPA00223">
    <property type="reaction ID" value="UER01006"/>
</dbReference>
<comment type="cofactor">
    <cofactor evidence="18">
        <name>FAD</name>
        <dbReference type="ChEBI" id="CHEBI:57692"/>
    </cofactor>
    <text evidence="18">Flavinylated by SdhE, about 5% flavinylation occurs in the absence of SdhE.</text>
</comment>
<feature type="binding site" evidence="18">
    <location>
        <position position="431"/>
    </location>
    <ligand>
        <name>FAD</name>
        <dbReference type="ChEBI" id="CHEBI:57692"/>
    </ligand>
</feature>
<comment type="function">
    <text evidence="15 20">Flavoprotein (FP) subunit of succinate dehydrogenase (SDH) that is involved in complex II of the mitochondrial electron transport chain and is responsible for transferring electrons from succinate to ubiquinone (coenzyme Q).</text>
</comment>
<feature type="domain" description="Fumarate reductase/succinate dehydrogenase flavoprotein-like C-terminal" evidence="22">
    <location>
        <begin position="503"/>
        <end position="640"/>
    </location>
</feature>
<dbReference type="VEuPathDB" id="FungiDB:PLEOSDRAFT_1091387"/>
<dbReference type="InterPro" id="IPR003953">
    <property type="entry name" value="FAD-dep_OxRdtase_2_FAD-bd"/>
</dbReference>
<keyword evidence="4 20" id="KW-0813">Transport</keyword>
<dbReference type="EMBL" id="KL198004">
    <property type="protein sequence ID" value="KDQ33237.1"/>
    <property type="molecule type" value="Genomic_DNA"/>
</dbReference>
<evidence type="ECO:0000256" key="16">
    <source>
        <dbReference type="PIRSR" id="PIRSR000171-1"/>
    </source>
</evidence>
<dbReference type="AlphaFoldDB" id="A0A067PA05"/>
<evidence type="ECO:0000256" key="1">
    <source>
        <dbReference type="ARBA" id="ARBA00004443"/>
    </source>
</evidence>
<gene>
    <name evidence="23" type="primary">SDH1</name>
    <name evidence="23" type="ORF">PLEOSDRAFT_1091387</name>
</gene>
<dbReference type="HOGENOM" id="CLU_014312_6_1_1"/>
<dbReference type="Proteomes" id="UP000027073">
    <property type="component" value="Unassembled WGS sequence"/>
</dbReference>
<evidence type="ECO:0000256" key="14">
    <source>
        <dbReference type="ARBA" id="ARBA00049220"/>
    </source>
</evidence>
<reference evidence="24" key="1">
    <citation type="journal article" date="2014" name="Proc. Natl. Acad. Sci. U.S.A.">
        <title>Extensive sampling of basidiomycete genomes demonstrates inadequacy of the white-rot/brown-rot paradigm for wood decay fungi.</title>
        <authorList>
            <person name="Riley R."/>
            <person name="Salamov A.A."/>
            <person name="Brown D.W."/>
            <person name="Nagy L.G."/>
            <person name="Floudas D."/>
            <person name="Held B.W."/>
            <person name="Levasseur A."/>
            <person name="Lombard V."/>
            <person name="Morin E."/>
            <person name="Otillar R."/>
            <person name="Lindquist E.A."/>
            <person name="Sun H."/>
            <person name="LaButti K.M."/>
            <person name="Schmutz J."/>
            <person name="Jabbour D."/>
            <person name="Luo H."/>
            <person name="Baker S.E."/>
            <person name="Pisabarro A.G."/>
            <person name="Walton J.D."/>
            <person name="Blanchette R.A."/>
            <person name="Henrissat B."/>
            <person name="Martin F."/>
            <person name="Cullen D."/>
            <person name="Hibbett D.S."/>
            <person name="Grigoriev I.V."/>
        </authorList>
    </citation>
    <scope>NUCLEOTIDE SEQUENCE [LARGE SCALE GENOMIC DNA]</scope>
    <source>
        <strain evidence="24">PC15</strain>
    </source>
</reference>
<evidence type="ECO:0000256" key="3">
    <source>
        <dbReference type="ARBA" id="ARBA00008040"/>
    </source>
</evidence>
<dbReference type="GO" id="GO:0006099">
    <property type="term" value="P:tricarboxylic acid cycle"/>
    <property type="evidence" value="ECO:0007669"/>
    <property type="project" value="UniProtKB-UniPathway"/>
</dbReference>
<evidence type="ECO:0000256" key="15">
    <source>
        <dbReference type="ARBA" id="ARBA00059077"/>
    </source>
</evidence>
<evidence type="ECO:0000256" key="2">
    <source>
        <dbReference type="ARBA" id="ARBA00004788"/>
    </source>
</evidence>
<feature type="binding site" evidence="18">
    <location>
        <begin position="58"/>
        <end position="63"/>
    </location>
    <ligand>
        <name>FAD</name>
        <dbReference type="ChEBI" id="CHEBI:57692"/>
    </ligand>
</feature>
<name>A0A067PA05_PLEO1</name>
<evidence type="ECO:0000313" key="23">
    <source>
        <dbReference type="EMBL" id="KDQ33237.1"/>
    </source>
</evidence>
<dbReference type="SUPFAM" id="SSF46977">
    <property type="entry name" value="Succinate dehydrogenase/fumarate reductase flavoprotein C-terminal domain"/>
    <property type="match status" value="1"/>
</dbReference>
<dbReference type="InterPro" id="IPR036188">
    <property type="entry name" value="FAD/NAD-bd_sf"/>
</dbReference>
<evidence type="ECO:0000256" key="20">
    <source>
        <dbReference type="RuleBase" id="RU362051"/>
    </source>
</evidence>
<dbReference type="SUPFAM" id="SSF51905">
    <property type="entry name" value="FAD/NAD(P)-binding domain"/>
    <property type="match status" value="1"/>
</dbReference>
<dbReference type="InterPro" id="IPR011281">
    <property type="entry name" value="Succ_DH_flav_su_fwd"/>
</dbReference>
<keyword evidence="13 20" id="KW-0472">Membrane</keyword>
<keyword evidence="5 20" id="KW-0816">Tricarboxylic acid cycle</keyword>
<feature type="binding site" evidence="18">
    <location>
        <position position="265"/>
    </location>
    <ligand>
        <name>FAD</name>
        <dbReference type="ChEBI" id="CHEBI:57692"/>
    </ligand>
</feature>
<dbReference type="GO" id="GO:0009055">
    <property type="term" value="F:electron transfer activity"/>
    <property type="evidence" value="ECO:0007669"/>
    <property type="project" value="TreeGrafter"/>
</dbReference>
<feature type="binding site" evidence="17">
    <location>
        <position position="298"/>
    </location>
    <ligand>
        <name>substrate</name>
    </ligand>
</feature>
<dbReference type="InterPro" id="IPR015939">
    <property type="entry name" value="Fum_Rdtase/Succ_DH_flav-like_C"/>
</dbReference>
<evidence type="ECO:0000256" key="10">
    <source>
        <dbReference type="ARBA" id="ARBA00022982"/>
    </source>
</evidence>